<organism evidence="4 5">
    <name type="scientific">Paraurantiacibacter namhicola</name>
    <dbReference type="NCBI Taxonomy" id="645517"/>
    <lineage>
        <taxon>Bacteria</taxon>
        <taxon>Pseudomonadati</taxon>
        <taxon>Pseudomonadota</taxon>
        <taxon>Alphaproteobacteria</taxon>
        <taxon>Sphingomonadales</taxon>
        <taxon>Erythrobacteraceae</taxon>
        <taxon>Paraurantiacibacter</taxon>
    </lineage>
</organism>
<keyword evidence="2" id="KW-1133">Transmembrane helix</keyword>
<dbReference type="KEGG" id="anh:A6F65_01233"/>
<dbReference type="AlphaFoldDB" id="A0A1C7D7T2"/>
<dbReference type="PRINTS" id="PR00834">
    <property type="entry name" value="PROTEASES2C"/>
</dbReference>
<keyword evidence="4" id="KW-0645">Protease</keyword>
<feature type="region of interest" description="Disordered" evidence="1">
    <location>
        <begin position="248"/>
        <end position="276"/>
    </location>
</feature>
<dbReference type="EMBL" id="CP016545">
    <property type="protein sequence ID" value="ANU07540.1"/>
    <property type="molecule type" value="Genomic_DNA"/>
</dbReference>
<feature type="chain" id="PRO_5008884387" evidence="3">
    <location>
        <begin position="21"/>
        <end position="513"/>
    </location>
</feature>
<feature type="signal peptide" evidence="3">
    <location>
        <begin position="1"/>
        <end position="20"/>
    </location>
</feature>
<sequence>MVRIALAAAILVLVPSAAHADPADISAAARGVVRIVIVEEENGRLFPVSHGTGFAVTPERIITNAHVVAEARDDATLAIGIVPSDGGEPVYGRLIAYSPRNDLALIATTADMDLPPLTLAGNASVDSGPVVSIGYPFNVDAAQGLQMADFFRPQPPVKANGTLSGRRPSRRFDTLLHTASIARGSSGGPLVDECGRVLGVNSFGTNTGGPDAEFFFAVSMKELLPFLRANEITPRINSMPCRSLAELEAEERDRAEAAQRKAEAEQQASAEADARRRASMREDVRFAVMAERENGMALAFLLLVAALGAGGVAVWGHAAGASRQRAIAGGIALVALAGGVIAWLSRPAYAEIDDRLQDRLREEMASANAGVIDEGVVTGAAQCRLVPERSRVTGQAAASVQFDWDAGCVNGRTQYGLADGRWSRAFVPNEDAVVSVNSYDPDTGEYRNDRYLLGREAMAQARKARGSYKAPACPADEASARSFGERQKAVLSLLPQRPNERVVYDCDVAASSK</sequence>
<dbReference type="EC" id="3.4.21.-" evidence="4"/>
<gene>
    <name evidence="4" type="ORF">A6F65_01233</name>
</gene>
<dbReference type="InterPro" id="IPR043504">
    <property type="entry name" value="Peptidase_S1_PA_chymotrypsin"/>
</dbReference>
<dbReference type="OrthoDB" id="9766361at2"/>
<dbReference type="PANTHER" id="PTHR43019">
    <property type="entry name" value="SERINE ENDOPROTEASE DEGS"/>
    <property type="match status" value="1"/>
</dbReference>
<dbReference type="SUPFAM" id="SSF50494">
    <property type="entry name" value="Trypsin-like serine proteases"/>
    <property type="match status" value="1"/>
</dbReference>
<dbReference type="STRING" id="645517.A6F65_01233"/>
<keyword evidence="5" id="KW-1185">Reference proteome</keyword>
<dbReference type="Proteomes" id="UP000092698">
    <property type="component" value="Chromosome"/>
</dbReference>
<dbReference type="InterPro" id="IPR009003">
    <property type="entry name" value="Peptidase_S1_PA"/>
</dbReference>
<feature type="transmembrane region" description="Helical" evidence="2">
    <location>
        <begin position="295"/>
        <end position="315"/>
    </location>
</feature>
<feature type="compositionally biased region" description="Basic and acidic residues" evidence="1">
    <location>
        <begin position="251"/>
        <end position="264"/>
    </location>
</feature>
<evidence type="ECO:0000256" key="3">
    <source>
        <dbReference type="SAM" id="SignalP"/>
    </source>
</evidence>
<keyword evidence="2" id="KW-0472">Membrane</keyword>
<dbReference type="GO" id="GO:0006508">
    <property type="term" value="P:proteolysis"/>
    <property type="evidence" value="ECO:0007669"/>
    <property type="project" value="UniProtKB-KW"/>
</dbReference>
<evidence type="ECO:0000256" key="2">
    <source>
        <dbReference type="SAM" id="Phobius"/>
    </source>
</evidence>
<keyword evidence="3" id="KW-0732">Signal</keyword>
<dbReference type="InterPro" id="IPR001940">
    <property type="entry name" value="Peptidase_S1C"/>
</dbReference>
<keyword evidence="4" id="KW-0378">Hydrolase</keyword>
<name>A0A1C7D7T2_9SPHN</name>
<evidence type="ECO:0000313" key="4">
    <source>
        <dbReference type="EMBL" id="ANU07540.1"/>
    </source>
</evidence>
<protein>
    <submittedName>
        <fullName evidence="4">Serine protease</fullName>
        <ecNumber evidence="4">3.4.21.-</ecNumber>
    </submittedName>
</protein>
<dbReference type="PATRIC" id="fig|645517.4.peg.1226"/>
<proteinExistence type="predicted"/>
<dbReference type="GO" id="GO:0004252">
    <property type="term" value="F:serine-type endopeptidase activity"/>
    <property type="evidence" value="ECO:0007669"/>
    <property type="project" value="InterPro"/>
</dbReference>
<feature type="transmembrane region" description="Helical" evidence="2">
    <location>
        <begin position="327"/>
        <end position="345"/>
    </location>
</feature>
<accession>A0A1C7D7T2</accession>
<keyword evidence="2" id="KW-0812">Transmembrane</keyword>
<reference evidence="4 5" key="1">
    <citation type="submission" date="2016-07" db="EMBL/GenBank/DDBJ databases">
        <title>Complete genome sequence of Altererythrobacter namhicola JCM 16345T, containing esterase-encoding genes.</title>
        <authorList>
            <person name="Cheng H."/>
            <person name="Wu Y.-H."/>
            <person name="Jian S.-L."/>
            <person name="Huo Y.-Y."/>
            <person name="Wang C.-S."/>
            <person name="Xu X.-W."/>
        </authorList>
    </citation>
    <scope>NUCLEOTIDE SEQUENCE [LARGE SCALE GENOMIC DNA]</scope>
    <source>
        <strain evidence="4 5">JCM 16345</strain>
    </source>
</reference>
<evidence type="ECO:0000313" key="5">
    <source>
        <dbReference type="Proteomes" id="UP000092698"/>
    </source>
</evidence>
<dbReference type="Gene3D" id="2.40.10.10">
    <property type="entry name" value="Trypsin-like serine proteases"/>
    <property type="match status" value="2"/>
</dbReference>
<evidence type="ECO:0000256" key="1">
    <source>
        <dbReference type="SAM" id="MobiDB-lite"/>
    </source>
</evidence>
<dbReference type="PANTHER" id="PTHR43019:SF23">
    <property type="entry name" value="PROTEASE DO-LIKE 5, CHLOROPLASTIC"/>
    <property type="match status" value="1"/>
</dbReference>
<dbReference type="Pfam" id="PF13365">
    <property type="entry name" value="Trypsin_2"/>
    <property type="match status" value="1"/>
</dbReference>